<accession>A0ABT1LUA4</accession>
<dbReference type="InterPro" id="IPR023401">
    <property type="entry name" value="ODC_N"/>
</dbReference>
<dbReference type="InterPro" id="IPR003462">
    <property type="entry name" value="ODC_Mu_crystall"/>
</dbReference>
<gene>
    <name evidence="1" type="ORF">NFC73_20350</name>
</gene>
<comment type="caution">
    <text evidence="1">The sequence shown here is derived from an EMBL/GenBank/DDBJ whole genome shotgun (WGS) entry which is preliminary data.</text>
</comment>
<reference evidence="1 2" key="1">
    <citation type="submission" date="2022-06" db="EMBL/GenBank/DDBJ databases">
        <title>Pseudarthrobacter sp. strain RMG13 Genome sequencing and assembly.</title>
        <authorList>
            <person name="Kim I."/>
        </authorList>
    </citation>
    <scope>NUCLEOTIDE SEQUENCE [LARGE SCALE GENOMIC DNA]</scope>
    <source>
        <strain evidence="1 2">RMG13</strain>
    </source>
</reference>
<evidence type="ECO:0000313" key="2">
    <source>
        <dbReference type="Proteomes" id="UP001524318"/>
    </source>
</evidence>
<dbReference type="Proteomes" id="UP001524318">
    <property type="component" value="Unassembled WGS sequence"/>
</dbReference>
<dbReference type="Gene3D" id="3.30.1780.10">
    <property type="entry name" value="ornithine cyclodeaminase, domain 1"/>
    <property type="match status" value="1"/>
</dbReference>
<sequence>MSLTGRPQEDDFRGNSMIFLSEHDVSELVDMDDALHAVETALAGQGRGTVHNAIRSRAALNGMNLNLLGGAVGPVNSLAAKIYVTGGGSAKFWLLLFSADGDCDALMEADRIGQLRTGAASGISARYLARKDATVLGLIGSGYQAWTQAEAIVRSTEVKTVQVFSRNYSKAQDFAKRFAEKFPVEVLAKHTIDDALEGADIIATMTSSKESLVEQRHIKAGTHYVFAGSNNPQNREASGAVLAAADLLVTDDREQAKIEGGTLRRAVAEGAVTWDNVGLLGDIVAGEKSGRTSDAQITVFVSQGAGSWDTALARIVFEKAAAKNTGTKLPIAGGITEGRR</sequence>
<dbReference type="PIRSF" id="PIRSF001439">
    <property type="entry name" value="CryM"/>
    <property type="match status" value="1"/>
</dbReference>
<dbReference type="Gene3D" id="3.40.50.720">
    <property type="entry name" value="NAD(P)-binding Rossmann-like Domain"/>
    <property type="match status" value="1"/>
</dbReference>
<dbReference type="EMBL" id="JANCLV010000027">
    <property type="protein sequence ID" value="MCP9002058.1"/>
    <property type="molecule type" value="Genomic_DNA"/>
</dbReference>
<dbReference type="PANTHER" id="PTHR13812">
    <property type="entry name" value="KETIMINE REDUCTASE MU-CRYSTALLIN"/>
    <property type="match status" value="1"/>
</dbReference>
<organism evidence="1 2">
    <name type="scientific">Pseudarthrobacter humi</name>
    <dbReference type="NCBI Taxonomy" id="2952523"/>
    <lineage>
        <taxon>Bacteria</taxon>
        <taxon>Bacillati</taxon>
        <taxon>Actinomycetota</taxon>
        <taxon>Actinomycetes</taxon>
        <taxon>Micrococcales</taxon>
        <taxon>Micrococcaceae</taxon>
        <taxon>Pseudarthrobacter</taxon>
    </lineage>
</organism>
<protein>
    <submittedName>
        <fullName evidence="1">Ornithine cyclodeaminase family protein</fullName>
    </submittedName>
</protein>
<dbReference type="SUPFAM" id="SSF51735">
    <property type="entry name" value="NAD(P)-binding Rossmann-fold domains"/>
    <property type="match status" value="1"/>
</dbReference>
<dbReference type="PANTHER" id="PTHR13812:SF19">
    <property type="entry name" value="KETIMINE REDUCTASE MU-CRYSTALLIN"/>
    <property type="match status" value="1"/>
</dbReference>
<evidence type="ECO:0000313" key="1">
    <source>
        <dbReference type="EMBL" id="MCP9002058.1"/>
    </source>
</evidence>
<dbReference type="RefSeq" id="WP_254753240.1">
    <property type="nucleotide sequence ID" value="NZ_JANCLV010000027.1"/>
</dbReference>
<name>A0ABT1LUA4_9MICC</name>
<dbReference type="InterPro" id="IPR036291">
    <property type="entry name" value="NAD(P)-bd_dom_sf"/>
</dbReference>
<keyword evidence="2" id="KW-1185">Reference proteome</keyword>
<proteinExistence type="predicted"/>
<dbReference type="Pfam" id="PF02423">
    <property type="entry name" value="OCD_Mu_crystall"/>
    <property type="match status" value="1"/>
</dbReference>